<gene>
    <name evidence="1" type="ORF">Patl1_17829</name>
</gene>
<sequence>MAAGFGTQANALLRKNLTFQKRNVKANIRLVAFPIVLCLLISAIQIVFDKLLNNNDDNKCGCICVRKNGDECEEERCGIEHSNLNQAVFCRIPNPPEWPPLLQIPAPEYLLGENMLPNTFSINPSNLIGSLAKQCCISSLAANAVFKKCLRGQNRSRVQVNFLILLFFRIFQYIVFKVGAHQILQFLLEFSCHPLILHKILTWQRNKKVSIFMSSGKAPSPYSFSGIRCLQGLNLWRTSSSEINDEIYKGYLKGNSEEKINEIIAAYDFLNSDLNKFNMSIWYNSTWNSPSRLVRVPRSVNLVSNAYLRALLGPSAQMLFEFVKEMPKTETQQMVDLSSIIGTLFFTWVVLQLFPVVLTALVYEKQQKLRIMMKMHGLGDGPYWMISYAYFFVISAAYMLCFVIFGSVIGLRFFTLNSYSIQFVFYFIYINLQISLAFLLAVLFSNVKTAAVVGYICIFGTGLLGSFLFQVFVQDQSFPRGWIIVMELYPGFSLYRGLYEFGQYSFRGHNMGIDGMRWADLADSGNGMREILIIMLIEWLLVLAIAYYIDKIVLSGSAKGPMFFLQNFKKRPHSSTQRPILGRQGSKVLVEIDKPDVVQEREKVEQLLLEPSTSYAVIVDNLRKIYPGRDGNPEKLAVKGLSLALPSGECFGMLGPNGAGKTSFIGMVSIINTLCSPR</sequence>
<organism evidence="1 2">
    <name type="scientific">Pistacia atlantica</name>
    <dbReference type="NCBI Taxonomy" id="434234"/>
    <lineage>
        <taxon>Eukaryota</taxon>
        <taxon>Viridiplantae</taxon>
        <taxon>Streptophyta</taxon>
        <taxon>Embryophyta</taxon>
        <taxon>Tracheophyta</taxon>
        <taxon>Spermatophyta</taxon>
        <taxon>Magnoliopsida</taxon>
        <taxon>eudicotyledons</taxon>
        <taxon>Gunneridae</taxon>
        <taxon>Pentapetalae</taxon>
        <taxon>rosids</taxon>
        <taxon>malvids</taxon>
        <taxon>Sapindales</taxon>
        <taxon>Anacardiaceae</taxon>
        <taxon>Pistacia</taxon>
    </lineage>
</organism>
<name>A0ACC1C3H1_9ROSI</name>
<evidence type="ECO:0000313" key="2">
    <source>
        <dbReference type="Proteomes" id="UP001164250"/>
    </source>
</evidence>
<evidence type="ECO:0000313" key="1">
    <source>
        <dbReference type="EMBL" id="KAJ0106578.1"/>
    </source>
</evidence>
<keyword evidence="2" id="KW-1185">Reference proteome</keyword>
<accession>A0ACC1C3H1</accession>
<dbReference type="EMBL" id="CM047898">
    <property type="protein sequence ID" value="KAJ0106578.1"/>
    <property type="molecule type" value="Genomic_DNA"/>
</dbReference>
<protein>
    <submittedName>
        <fullName evidence="1">Uncharacterized protein</fullName>
    </submittedName>
</protein>
<dbReference type="Proteomes" id="UP001164250">
    <property type="component" value="Chromosome 2"/>
</dbReference>
<reference evidence="2" key="1">
    <citation type="journal article" date="2023" name="G3 (Bethesda)">
        <title>Genome assembly and association tests identify interacting loci associated with vigor, precocity, and sex in interspecific pistachio rootstocks.</title>
        <authorList>
            <person name="Palmer W."/>
            <person name="Jacygrad E."/>
            <person name="Sagayaradj S."/>
            <person name="Cavanaugh K."/>
            <person name="Han R."/>
            <person name="Bertier L."/>
            <person name="Beede B."/>
            <person name="Kafkas S."/>
            <person name="Golino D."/>
            <person name="Preece J."/>
            <person name="Michelmore R."/>
        </authorList>
    </citation>
    <scope>NUCLEOTIDE SEQUENCE [LARGE SCALE GENOMIC DNA]</scope>
</reference>
<comment type="caution">
    <text evidence="1">The sequence shown here is derived from an EMBL/GenBank/DDBJ whole genome shotgun (WGS) entry which is preliminary data.</text>
</comment>
<proteinExistence type="predicted"/>